<reference evidence="2 3" key="1">
    <citation type="submission" date="2021-01" db="EMBL/GenBank/DDBJ databases">
        <title>Whole genome shotgun sequence of Catellatospora citrea NBRC 14495.</title>
        <authorList>
            <person name="Komaki H."/>
            <person name="Tamura T."/>
        </authorList>
    </citation>
    <scope>NUCLEOTIDE SEQUENCE [LARGE SCALE GENOMIC DNA]</scope>
    <source>
        <strain evidence="2 3">NBRC 14495</strain>
    </source>
</reference>
<keyword evidence="3" id="KW-1185">Reference proteome</keyword>
<feature type="compositionally biased region" description="Pro residues" evidence="1">
    <location>
        <begin position="479"/>
        <end position="488"/>
    </location>
</feature>
<name>A0A8J3KBK4_9ACTN</name>
<evidence type="ECO:0000313" key="3">
    <source>
        <dbReference type="Proteomes" id="UP000659904"/>
    </source>
</evidence>
<sequence>MPDPYLPPPEPHHPDPPMPPVLDPQPPHDMGMQPPAPDHHLPDHPDPLAGQSPVDPLAHQDHLDQQNFQTFPDPPDLYGQPDLFQQPDLNTLGDGYHPPDPPGGHAAPDPYLAPDPPGDFAAPDPPGFDSYAAPDPPDAYLAPDPPDVYLAPDPPGFDGAYVPPDPPDGDFAAHPPGSAPDYVAPDPPQATEPQAPYEPTPAEPGGTAHGGVSFGIPADLADTATAAPAAQPQTAGDPLAAMEPGKVTWLDRSYDDDHGYSGFHTMPNVQLVPDPSTPGQWLVQVEDPNPPERHLMDHGRDLGTHGMGVVDERQWLTVAVVDSPGGGAPAVGLLRGVDGNLTVVVNTPPGGSLTETTTAINNHLDIYGFAGRPADPQSAPAPPAAPPEPPQHTPPPAPPQPTPGQPEPHQPEPVAPHPPQDLPPPGGAVPPPHGATPSPTPDTHPGTGPQIPPGSVPTAGPAATPPPGPVAPQDSPAHHVPPNPPHIPGHPGEHDHAGLDWNTKQPSATTPHRRKAKDVDDLPTGTGSGPHGADPDGVHRTPGRTSRTVIQTSKGTVILKNAETTLATDPAFRDVAHQVRARMRTDAYGNYKDNLNAAIKKILDDRTIDHPLKKILERRGDQLFWKEGTAFAGQELNYAHTLSQASIRNIGAPEALASAPENLEPVGRRFHLTEYGHKADLVTNHLKTATEEARAATKAGTKDLAVSRIPKGRAGQAGFIDIKGLAFLAILSATGVVILRSSANRTEAVAELVKVGADLALQSIVVRALGSGAGFAVSVVLGMHSDDPHLNRQHAIETAQYDAAHKFIDQYLPQTVTVDKGVVWDSRHYDPVVVEQVHDLMFAVPPTRLPTPAP</sequence>
<organism evidence="2 3">
    <name type="scientific">Catellatospora citrea</name>
    <dbReference type="NCBI Taxonomy" id="53366"/>
    <lineage>
        <taxon>Bacteria</taxon>
        <taxon>Bacillati</taxon>
        <taxon>Actinomycetota</taxon>
        <taxon>Actinomycetes</taxon>
        <taxon>Micromonosporales</taxon>
        <taxon>Micromonosporaceae</taxon>
        <taxon>Catellatospora</taxon>
    </lineage>
</organism>
<feature type="region of interest" description="Disordered" evidence="1">
    <location>
        <begin position="367"/>
        <end position="548"/>
    </location>
</feature>
<dbReference type="Proteomes" id="UP000659904">
    <property type="component" value="Unassembled WGS sequence"/>
</dbReference>
<gene>
    <name evidence="2" type="ORF">Cci01nite_20550</name>
</gene>
<protein>
    <submittedName>
        <fullName evidence="2">Uncharacterized protein</fullName>
    </submittedName>
</protein>
<dbReference type="EMBL" id="BONH01000007">
    <property type="protein sequence ID" value="GIF96961.1"/>
    <property type="molecule type" value="Genomic_DNA"/>
</dbReference>
<dbReference type="AlphaFoldDB" id="A0A8J3KBK4"/>
<accession>A0A8J3KBK4</accession>
<dbReference type="PRINTS" id="PR01217">
    <property type="entry name" value="PRICHEXTENSN"/>
</dbReference>
<evidence type="ECO:0000313" key="2">
    <source>
        <dbReference type="EMBL" id="GIF96961.1"/>
    </source>
</evidence>
<feature type="region of interest" description="Disordered" evidence="1">
    <location>
        <begin position="1"/>
        <end position="216"/>
    </location>
</feature>
<dbReference type="RefSeq" id="WP_147432645.1">
    <property type="nucleotide sequence ID" value="NZ_BONH01000007.1"/>
</dbReference>
<feature type="compositionally biased region" description="Pro residues" evidence="1">
    <location>
        <begin position="379"/>
        <end position="442"/>
    </location>
</feature>
<feature type="compositionally biased region" description="Pro residues" evidence="1">
    <location>
        <begin position="16"/>
        <end position="27"/>
    </location>
</feature>
<comment type="caution">
    <text evidence="2">The sequence shown here is derived from an EMBL/GenBank/DDBJ whole genome shotgun (WGS) entry which is preliminary data.</text>
</comment>
<feature type="compositionally biased region" description="Pro residues" evidence="1">
    <location>
        <begin position="185"/>
        <end position="202"/>
    </location>
</feature>
<feature type="compositionally biased region" description="Basic and acidic residues" evidence="1">
    <location>
        <begin position="37"/>
        <end position="46"/>
    </location>
</feature>
<evidence type="ECO:0000256" key="1">
    <source>
        <dbReference type="SAM" id="MobiDB-lite"/>
    </source>
</evidence>
<proteinExistence type="predicted"/>
<feature type="compositionally biased region" description="Low complexity" evidence="1">
    <location>
        <begin position="118"/>
        <end position="142"/>
    </location>
</feature>